<dbReference type="Gene3D" id="2.40.128.20">
    <property type="match status" value="1"/>
</dbReference>
<sequence length="143" mass="16650">MGRQVMVELRTTIDDNGHKEHNTSKQKGMLHQKQNMDVLTFEEKTEDQQMIKNLITIQQEKVSIKRSGAVSMHQQFHANQTTENVFKHPHGNIHMETFTDNISYHSTDNARSGQLTIDYKVKLNGQAERKHELMLTFNEEDTQ</sequence>
<dbReference type="InterPro" id="IPR015231">
    <property type="entry name" value="DUF1934"/>
</dbReference>
<dbReference type="InterPro" id="IPR012674">
    <property type="entry name" value="Calycin"/>
</dbReference>
<comment type="caution">
    <text evidence="1">The sequence shown here is derived from an EMBL/GenBank/DDBJ whole genome shotgun (WGS) entry which is preliminary data.</text>
</comment>
<dbReference type="AlphaFoldDB" id="A0A6N8FJH8"/>
<dbReference type="Pfam" id="PF09148">
    <property type="entry name" value="DUF1934"/>
    <property type="match status" value="1"/>
</dbReference>
<accession>A0A6N8FJH8</accession>
<name>A0A6N8FJH8_9BACI</name>
<protein>
    <submittedName>
        <fullName evidence="1">DUF1934 family protein</fullName>
    </submittedName>
</protein>
<dbReference type="EMBL" id="WOCA01000013">
    <property type="protein sequence ID" value="MUK89615.1"/>
    <property type="molecule type" value="Genomic_DNA"/>
</dbReference>
<reference evidence="1 2" key="1">
    <citation type="submission" date="2019-11" db="EMBL/GenBank/DDBJ databases">
        <authorList>
            <person name="Li X."/>
        </authorList>
    </citation>
    <scope>NUCLEOTIDE SEQUENCE [LARGE SCALE GENOMIC DNA]</scope>
    <source>
        <strain evidence="1 2">L9</strain>
    </source>
</reference>
<organism evidence="1 2">
    <name type="scientific">Ornithinibacillus caprae</name>
    <dbReference type="NCBI Taxonomy" id="2678566"/>
    <lineage>
        <taxon>Bacteria</taxon>
        <taxon>Bacillati</taxon>
        <taxon>Bacillota</taxon>
        <taxon>Bacilli</taxon>
        <taxon>Bacillales</taxon>
        <taxon>Bacillaceae</taxon>
        <taxon>Ornithinibacillus</taxon>
    </lineage>
</organism>
<dbReference type="Proteomes" id="UP000469125">
    <property type="component" value="Unassembled WGS sequence"/>
</dbReference>
<keyword evidence="2" id="KW-1185">Reference proteome</keyword>
<evidence type="ECO:0000313" key="1">
    <source>
        <dbReference type="EMBL" id="MUK89615.1"/>
    </source>
</evidence>
<gene>
    <name evidence="1" type="ORF">GMD78_14700</name>
</gene>
<proteinExistence type="predicted"/>
<evidence type="ECO:0000313" key="2">
    <source>
        <dbReference type="Proteomes" id="UP000469125"/>
    </source>
</evidence>
<dbReference type="RefSeq" id="WP_155669637.1">
    <property type="nucleotide sequence ID" value="NZ_WOCA01000013.1"/>
</dbReference>
<dbReference type="SUPFAM" id="SSF50814">
    <property type="entry name" value="Lipocalins"/>
    <property type="match status" value="1"/>
</dbReference>